<feature type="signal peptide" evidence="1">
    <location>
        <begin position="1"/>
        <end position="24"/>
    </location>
</feature>
<evidence type="ECO:0008006" key="8">
    <source>
        <dbReference type="Google" id="ProtNLM"/>
    </source>
</evidence>
<organism evidence="2 5">
    <name type="scientific">Aliirhizobium cellulosilyticum</name>
    <dbReference type="NCBI Taxonomy" id="393664"/>
    <lineage>
        <taxon>Bacteria</taxon>
        <taxon>Pseudomonadati</taxon>
        <taxon>Pseudomonadota</taxon>
        <taxon>Alphaproteobacteria</taxon>
        <taxon>Hyphomicrobiales</taxon>
        <taxon>Rhizobiaceae</taxon>
        <taxon>Aliirhizobium</taxon>
    </lineage>
</organism>
<proteinExistence type="predicted"/>
<evidence type="ECO:0000313" key="3">
    <source>
        <dbReference type="EMBL" id="MBB4412401.1"/>
    </source>
</evidence>
<evidence type="ECO:0000313" key="2">
    <source>
        <dbReference type="EMBL" id="MBB4349377.1"/>
    </source>
</evidence>
<reference evidence="5 6" key="1">
    <citation type="submission" date="2020-08" db="EMBL/GenBank/DDBJ databases">
        <title>Genomic Encyclopedia of Type Strains, Phase IV (KMG-V): Genome sequencing to study the core and pangenomes of soil and plant-associated prokaryotes.</title>
        <authorList>
            <person name="Whitman W."/>
        </authorList>
    </citation>
    <scope>NUCLEOTIDE SEQUENCE [LARGE SCALE GENOMIC DNA]</scope>
    <source>
        <strain evidence="3 6">SEMIA 444</strain>
        <strain evidence="2 5">SEMIA 448</strain>
        <strain evidence="4 7">SEMIA 452</strain>
    </source>
</reference>
<evidence type="ECO:0000313" key="5">
    <source>
        <dbReference type="Proteomes" id="UP000520770"/>
    </source>
</evidence>
<dbReference type="AlphaFoldDB" id="A0A7W6SAI9"/>
<name>A0A7W6SAI9_9HYPH</name>
<dbReference type="Proteomes" id="UP000524535">
    <property type="component" value="Unassembled WGS sequence"/>
</dbReference>
<accession>A0A7W6SAI9</accession>
<keyword evidence="1" id="KW-0732">Signal</keyword>
<evidence type="ECO:0000256" key="1">
    <source>
        <dbReference type="SAM" id="SignalP"/>
    </source>
</evidence>
<comment type="caution">
    <text evidence="2">The sequence shown here is derived from an EMBL/GenBank/DDBJ whole genome shotgun (WGS) entry which is preliminary data.</text>
</comment>
<gene>
    <name evidence="3" type="ORF">GGE31_002914</name>
    <name evidence="2" type="ORF">GGE33_003139</name>
    <name evidence="4" type="ORF">GGE35_002855</name>
</gene>
<sequence>MNRPSKLAIAAILASISFSSMSHADSVPADWQSQLEKIVGTFHADFDVEFSNEFNREDYQNNPYASPLRGDGVAKLQAAIRRNKSLSERLEATGIRINTIVNAAPAGDGSLTFFARKDME</sequence>
<keyword evidence="6" id="KW-1185">Reference proteome</keyword>
<dbReference type="EMBL" id="JACIHM010000003">
    <property type="protein sequence ID" value="MBB4447033.1"/>
    <property type="molecule type" value="Genomic_DNA"/>
</dbReference>
<dbReference type="EMBL" id="JACIGW010000003">
    <property type="protein sequence ID" value="MBB4349377.1"/>
    <property type="molecule type" value="Genomic_DNA"/>
</dbReference>
<dbReference type="EMBL" id="JACIGY010000003">
    <property type="protein sequence ID" value="MBB4412401.1"/>
    <property type="molecule type" value="Genomic_DNA"/>
</dbReference>
<evidence type="ECO:0000313" key="4">
    <source>
        <dbReference type="EMBL" id="MBB4447033.1"/>
    </source>
</evidence>
<dbReference type="Proteomes" id="UP000576087">
    <property type="component" value="Unassembled WGS sequence"/>
</dbReference>
<evidence type="ECO:0000313" key="6">
    <source>
        <dbReference type="Proteomes" id="UP000524535"/>
    </source>
</evidence>
<feature type="chain" id="PRO_5036214179" description="Nuclear transport factor 2 family protein" evidence="1">
    <location>
        <begin position="25"/>
        <end position="120"/>
    </location>
</feature>
<dbReference type="Proteomes" id="UP000520770">
    <property type="component" value="Unassembled WGS sequence"/>
</dbReference>
<protein>
    <recommendedName>
        <fullName evidence="8">Nuclear transport factor 2 family protein</fullName>
    </recommendedName>
</protein>
<evidence type="ECO:0000313" key="7">
    <source>
        <dbReference type="Proteomes" id="UP000576087"/>
    </source>
</evidence>
<dbReference type="RefSeq" id="WP_183824520.1">
    <property type="nucleotide sequence ID" value="NZ_JACIGW010000003.1"/>
</dbReference>